<reference evidence="9 10" key="1">
    <citation type="submission" date="2017-01" db="EMBL/GenBank/DDBJ databases">
        <authorList>
            <person name="Varghese N."/>
            <person name="Submissions S."/>
        </authorList>
    </citation>
    <scope>NUCLEOTIDE SEQUENCE [LARGE SCALE GENOMIC DNA]</scope>
    <source>
        <strain evidence="9 10">ATCC 35905</strain>
    </source>
</reference>
<evidence type="ECO:0000256" key="6">
    <source>
        <dbReference type="ARBA" id="ARBA00023136"/>
    </source>
</evidence>
<evidence type="ECO:0000313" key="10">
    <source>
        <dbReference type="Proteomes" id="UP000186308"/>
    </source>
</evidence>
<gene>
    <name evidence="9" type="ORF">SAMN05421828_10475</name>
</gene>
<evidence type="ECO:0000256" key="5">
    <source>
        <dbReference type="ARBA" id="ARBA00022989"/>
    </source>
</evidence>
<sequence>MIDKPDKPEPPNARFRSTRWPGLIWAVPVAAAGIVIWLGLEAIAKRGPEVTVSFPTAGGIKAGSTTVKYRGVTVGHVEAVRLDKTLNTMKVSMQFTGEMQHHLGKGTRFWIAGRSVSFSNLASIKSVIAGPYIGIAPHPGPVADHFTGLTQAPVIESGDQGETIALTTAHPGNLSRGAAIYFNHFKIGKVLSLVMQRDGKEFVITAFIEQKRENLITSASRFWNAGGVSVSSNGNGPRLMLQSIPALVSGAIGVATPGGGHPIDNGTTFHLYGTASAARAAPGPHAVPYRIVLAGGPHGLARHAKVTLEGADAGVVTNIALGYDANAGALTTTVQLVLEPRDIPLDPPDRWNLANPAPQMNAMLSSLIGHGLRAHRVQSTPVIGTQTIALDIVKAAPKAVLSLAGVPGEPPTIPSTSATSIDQIMDQVSGILANVHDATSRIAAVSRSPRTRRTLERLDRTITHIDAITRTTDARLPQLLAALRRTTQAADASLRTARGLLAQHGTAANAPESESLPHALYELTRAAQSLRELTDYLSGHPNSIILGKGR</sequence>
<comment type="caution">
    <text evidence="9">The sequence shown here is derived from an EMBL/GenBank/DDBJ whole genome shotgun (WGS) entry which is preliminary data.</text>
</comment>
<organism evidence="9 10">
    <name type="scientific">Acidiphilium rubrum</name>
    <dbReference type="NCBI Taxonomy" id="526"/>
    <lineage>
        <taxon>Bacteria</taxon>
        <taxon>Pseudomonadati</taxon>
        <taxon>Pseudomonadota</taxon>
        <taxon>Alphaproteobacteria</taxon>
        <taxon>Acetobacterales</taxon>
        <taxon>Acidocellaceae</taxon>
        <taxon>Acidiphilium</taxon>
    </lineage>
</organism>
<evidence type="ECO:0000256" key="3">
    <source>
        <dbReference type="ARBA" id="ARBA00022519"/>
    </source>
</evidence>
<dbReference type="Proteomes" id="UP000186308">
    <property type="component" value="Unassembled WGS sequence"/>
</dbReference>
<evidence type="ECO:0000256" key="4">
    <source>
        <dbReference type="ARBA" id="ARBA00022692"/>
    </source>
</evidence>
<name>A0A8G2CIX9_ACIRU</name>
<dbReference type="PANTHER" id="PTHR30462">
    <property type="entry name" value="INTERMEMBRANE TRANSPORT PROTEIN PQIB-RELATED"/>
    <property type="match status" value="1"/>
</dbReference>
<dbReference type="OrthoDB" id="9806984at2"/>
<keyword evidence="3" id="KW-0997">Cell inner membrane</keyword>
<comment type="subcellular location">
    <subcellularLocation>
        <location evidence="1">Cell inner membrane</location>
    </subcellularLocation>
</comment>
<keyword evidence="2" id="KW-1003">Cell membrane</keyword>
<dbReference type="PANTHER" id="PTHR30462:SF0">
    <property type="entry name" value="INTERMEMBRANE TRANSPORT PROTEIN YEBT"/>
    <property type="match status" value="1"/>
</dbReference>
<dbReference type="InterPro" id="IPR051800">
    <property type="entry name" value="PqiA-PqiB_transport"/>
</dbReference>
<evidence type="ECO:0000313" key="9">
    <source>
        <dbReference type="EMBL" id="SIQ38787.1"/>
    </source>
</evidence>
<feature type="transmembrane region" description="Helical" evidence="7">
    <location>
        <begin position="20"/>
        <end position="40"/>
    </location>
</feature>
<dbReference type="AlphaFoldDB" id="A0A8G2CIX9"/>
<evidence type="ECO:0000256" key="2">
    <source>
        <dbReference type="ARBA" id="ARBA00022475"/>
    </source>
</evidence>
<dbReference type="Pfam" id="PF02470">
    <property type="entry name" value="MlaD"/>
    <property type="match status" value="1"/>
</dbReference>
<accession>A0A8G2CIX9</accession>
<dbReference type="InterPro" id="IPR003399">
    <property type="entry name" value="Mce/MlaD"/>
</dbReference>
<evidence type="ECO:0000256" key="1">
    <source>
        <dbReference type="ARBA" id="ARBA00004533"/>
    </source>
</evidence>
<evidence type="ECO:0000259" key="8">
    <source>
        <dbReference type="Pfam" id="PF02470"/>
    </source>
</evidence>
<keyword evidence="5 7" id="KW-1133">Transmembrane helix</keyword>
<dbReference type="EMBL" id="FTNE01000004">
    <property type="protein sequence ID" value="SIQ38787.1"/>
    <property type="molecule type" value="Genomic_DNA"/>
</dbReference>
<keyword evidence="10" id="KW-1185">Reference proteome</keyword>
<keyword evidence="4 7" id="KW-0812">Transmembrane</keyword>
<keyword evidence="6 7" id="KW-0472">Membrane</keyword>
<proteinExistence type="predicted"/>
<dbReference type="GO" id="GO:0005886">
    <property type="term" value="C:plasma membrane"/>
    <property type="evidence" value="ECO:0007669"/>
    <property type="project" value="UniProtKB-SubCell"/>
</dbReference>
<protein>
    <submittedName>
        <fullName evidence="9">Paraquat-inducible protein B</fullName>
    </submittedName>
</protein>
<dbReference type="RefSeq" id="WP_029310470.1">
    <property type="nucleotide sequence ID" value="NZ_FTNE01000004.1"/>
</dbReference>
<evidence type="ECO:0000256" key="7">
    <source>
        <dbReference type="SAM" id="Phobius"/>
    </source>
</evidence>
<feature type="domain" description="Mce/MlaD" evidence="8">
    <location>
        <begin position="46"/>
        <end position="115"/>
    </location>
</feature>